<feature type="domain" description="Glycosyltransferase 2-like" evidence="1">
    <location>
        <begin position="555"/>
        <end position="733"/>
    </location>
</feature>
<reference evidence="2" key="1">
    <citation type="submission" date="2020-10" db="EMBL/GenBank/DDBJ databases">
        <authorList>
            <person name="Gilroy R."/>
        </authorList>
    </citation>
    <scope>NUCLEOTIDE SEQUENCE</scope>
    <source>
        <strain evidence="2">ChiSjej3B21-11622</strain>
    </source>
</reference>
<evidence type="ECO:0000313" key="3">
    <source>
        <dbReference type="Proteomes" id="UP000886886"/>
    </source>
</evidence>
<gene>
    <name evidence="2" type="ORF">IAB26_08155</name>
</gene>
<protein>
    <submittedName>
        <fullName evidence="2">Glycosyltransferase family 2 protein</fullName>
    </submittedName>
</protein>
<reference evidence="2" key="2">
    <citation type="journal article" date="2021" name="PeerJ">
        <title>Extensive microbial diversity within the chicken gut microbiome revealed by metagenomics and culture.</title>
        <authorList>
            <person name="Gilroy R."/>
            <person name="Ravi A."/>
            <person name="Getino M."/>
            <person name="Pursley I."/>
            <person name="Horton D.L."/>
            <person name="Alikhan N.F."/>
            <person name="Baker D."/>
            <person name="Gharbi K."/>
            <person name="Hall N."/>
            <person name="Watson M."/>
            <person name="Adriaenssens E.M."/>
            <person name="Foster-Nyarko E."/>
            <person name="Jarju S."/>
            <person name="Secka A."/>
            <person name="Antonio M."/>
            <person name="Oren A."/>
            <person name="Chaudhuri R.R."/>
            <person name="La Ragione R."/>
            <person name="Hildebrand F."/>
            <person name="Pallen M.J."/>
        </authorList>
    </citation>
    <scope>NUCLEOTIDE SEQUENCE</scope>
    <source>
        <strain evidence="2">ChiSjej3B21-11622</strain>
    </source>
</reference>
<dbReference type="PANTHER" id="PTHR43179:SF7">
    <property type="entry name" value="RHAMNOSYLTRANSFERASE WBBL"/>
    <property type="match status" value="1"/>
</dbReference>
<evidence type="ECO:0000259" key="1">
    <source>
        <dbReference type="Pfam" id="PF00535"/>
    </source>
</evidence>
<comment type="caution">
    <text evidence="2">The sequence shown here is derived from an EMBL/GenBank/DDBJ whole genome shotgun (WGS) entry which is preliminary data.</text>
</comment>
<proteinExistence type="predicted"/>
<dbReference type="CDD" id="cd04184">
    <property type="entry name" value="GT2_RfbC_Mx_like"/>
    <property type="match status" value="1"/>
</dbReference>
<sequence length="844" mass="97455">MSIQNAVVDMEEYIWNDGGIYRMRGWRAADAGENPVFEAFDEKGVPVEVILQDVRRADVAEIYPQYRDRADHLGFLLTIPDLEAYMESHEGLTIRLTLGQEERVLTSMTGTELKNAYQDASLCYKLDECTLSGKNILIRGWAVDALGEDRLTVTDENGQEVGEPVQRLIRNDVIEEMHLKEGYPCGFCFTMPREEFSGKKLILSMENRLTRKTYVITMSRFDYENSRRGKLRKVFKKGSFSKNRQVLKEQGLKGFVDYVREEIRTDDEKYMAWLERRRPDKKEWRRQREEQFPKTPLISIVIPLYNTKERYLKELLDSIVNQSYEHFELCLADGSTSESPGALVQKYAVHDKRIRYRKLSQNLGISENTNEAIRMATGEFLLFADHDDLLETDALYQLVKTYNEDPSLDILYTDEDLTNEDTSLFHSPRFKPEFNYDFLRSINYICHLFLVRRSLAMEAGFLKKEYEGAQDYDFILRCCERTSRIGHIPKVLYHWRAHEESTAGNQDSKSYAVKSSMDALKAHYKRMGIRGSVEFTGIFILLRTILEIEGTPKVSILIPNKDQKETLEKCLDSIYGKSTYSNFEVIIIENNSERQETFDFYEEQSLRHGNLKVVTYEGGFNYSAINNFGVRHASGDYLLFLNNDIEIITPGWMEELLGFCQRKGTGAVGGKLYYPDNTVQHAGVVIGLSGFAGHVLTGRRRSDVGYFGRLKAIQDVSAVTAACMMVKRSSFEAVGGFDEDFQVSLNDVDLCMKIRKRGELIVLNPNMEAYHYESKTRGLETTPEKQERFKKEILRFRKKWKETLKAGDPYYSPNLTRVTGDCTLRGRHEVSKVWESLFPGKKED</sequence>
<accession>A0A9D0ZW58</accession>
<organism evidence="2 3">
    <name type="scientific">Candidatus Limivivens merdigallinarum</name>
    <dbReference type="NCBI Taxonomy" id="2840859"/>
    <lineage>
        <taxon>Bacteria</taxon>
        <taxon>Bacillati</taxon>
        <taxon>Bacillota</taxon>
        <taxon>Clostridia</taxon>
        <taxon>Lachnospirales</taxon>
        <taxon>Lachnospiraceae</taxon>
        <taxon>Lachnospiraceae incertae sedis</taxon>
        <taxon>Candidatus Limivivens</taxon>
    </lineage>
</organism>
<dbReference type="SUPFAM" id="SSF53448">
    <property type="entry name" value="Nucleotide-diphospho-sugar transferases"/>
    <property type="match status" value="2"/>
</dbReference>
<dbReference type="Gene3D" id="3.90.550.10">
    <property type="entry name" value="Spore Coat Polysaccharide Biosynthesis Protein SpsA, Chain A"/>
    <property type="match status" value="2"/>
</dbReference>
<dbReference type="GO" id="GO:0016757">
    <property type="term" value="F:glycosyltransferase activity"/>
    <property type="evidence" value="ECO:0007669"/>
    <property type="project" value="UniProtKB-KW"/>
</dbReference>
<feature type="domain" description="Glycosyltransferase 2-like" evidence="1">
    <location>
        <begin position="299"/>
        <end position="456"/>
    </location>
</feature>
<dbReference type="PANTHER" id="PTHR43179">
    <property type="entry name" value="RHAMNOSYLTRANSFERASE WBBL"/>
    <property type="match status" value="1"/>
</dbReference>
<name>A0A9D0ZW58_9FIRM</name>
<dbReference type="InterPro" id="IPR029044">
    <property type="entry name" value="Nucleotide-diphossugar_trans"/>
</dbReference>
<dbReference type="Pfam" id="PF00535">
    <property type="entry name" value="Glycos_transf_2"/>
    <property type="match status" value="2"/>
</dbReference>
<dbReference type="Proteomes" id="UP000886886">
    <property type="component" value="Unassembled WGS sequence"/>
</dbReference>
<evidence type="ECO:0000313" key="2">
    <source>
        <dbReference type="EMBL" id="HIQ96520.1"/>
    </source>
</evidence>
<dbReference type="InterPro" id="IPR001173">
    <property type="entry name" value="Glyco_trans_2-like"/>
</dbReference>
<dbReference type="AlphaFoldDB" id="A0A9D0ZW58"/>
<dbReference type="EMBL" id="DVFT01000123">
    <property type="protein sequence ID" value="HIQ96520.1"/>
    <property type="molecule type" value="Genomic_DNA"/>
</dbReference>
<dbReference type="CDD" id="cd04186">
    <property type="entry name" value="GT_2_like_c"/>
    <property type="match status" value="1"/>
</dbReference>